<dbReference type="Pfam" id="PF01408">
    <property type="entry name" value="GFO_IDH_MocA"/>
    <property type="match status" value="1"/>
</dbReference>
<reference evidence="2 3" key="1">
    <citation type="submission" date="2018-10" db="EMBL/GenBank/DDBJ databases">
        <title>Ulvibacterium marinum gen. nov., sp. nov., a novel marine bacterium of the family Flavobacteriaceae, isolated from a culture of the green alga Ulva prolifera.</title>
        <authorList>
            <person name="Zhang Z."/>
        </authorList>
    </citation>
    <scope>NUCLEOTIDE SEQUENCE [LARGE SCALE GENOMIC DNA]</scope>
    <source>
        <strain evidence="2 3">CCMM003</strain>
    </source>
</reference>
<dbReference type="PANTHER" id="PTHR43818:SF9">
    <property type="entry name" value="HYPOTHETICAL OXIDOREDUCTASE"/>
    <property type="match status" value="1"/>
</dbReference>
<keyword evidence="3" id="KW-1185">Reference proteome</keyword>
<dbReference type="GO" id="GO:0000166">
    <property type="term" value="F:nucleotide binding"/>
    <property type="evidence" value="ECO:0007669"/>
    <property type="project" value="InterPro"/>
</dbReference>
<evidence type="ECO:0000313" key="3">
    <source>
        <dbReference type="Proteomes" id="UP000276603"/>
    </source>
</evidence>
<protein>
    <submittedName>
        <fullName evidence="2">Gfo/Idh/MocA family oxidoreductase</fullName>
    </submittedName>
</protein>
<accession>A0A3B0CBZ8</accession>
<dbReference type="InterPro" id="IPR000683">
    <property type="entry name" value="Gfo/Idh/MocA-like_OxRdtase_N"/>
</dbReference>
<gene>
    <name evidence="2" type="ORF">D7Z94_01050</name>
</gene>
<proteinExistence type="predicted"/>
<evidence type="ECO:0000259" key="1">
    <source>
        <dbReference type="Pfam" id="PF01408"/>
    </source>
</evidence>
<name>A0A3B0CBZ8_9FLAO</name>
<dbReference type="Gene3D" id="3.30.360.10">
    <property type="entry name" value="Dihydrodipicolinate Reductase, domain 2"/>
    <property type="match status" value="1"/>
</dbReference>
<dbReference type="AlphaFoldDB" id="A0A3B0CBZ8"/>
<dbReference type="Proteomes" id="UP000276603">
    <property type="component" value="Unassembled WGS sequence"/>
</dbReference>
<dbReference type="Gene3D" id="3.40.50.720">
    <property type="entry name" value="NAD(P)-binding Rossmann-like Domain"/>
    <property type="match status" value="1"/>
</dbReference>
<dbReference type="PANTHER" id="PTHR43818">
    <property type="entry name" value="BCDNA.GH03377"/>
    <property type="match status" value="1"/>
</dbReference>
<feature type="domain" description="Gfo/Idh/MocA-like oxidoreductase N-terminal" evidence="1">
    <location>
        <begin position="56"/>
        <end position="172"/>
    </location>
</feature>
<dbReference type="SUPFAM" id="SSF51735">
    <property type="entry name" value="NAD(P)-binding Rossmann-fold domains"/>
    <property type="match status" value="1"/>
</dbReference>
<sequence>MGNEAISFQKHNMTTRRSFLNKTGKGMLLSATMTMPLGLASQLTSKKNKASKPFIIGIIGAENSHTAGFGKLFNIDKTFPGMEVKYVWGETEEFAKTAMEKGNIPKMVKDPNEMLGKIDALIVDHRHGKFHLEPAVPFIKAGIPAFIDKPFCYRAEEGMEFLKMARKYGTPVTSFSSIAHSYETFDIKEQLQHMGSLNQVVRYGPVDLESKYGGIFFYGAHIVQPLLYMFGDTVEKVQVHKNGKNSSASLVFQDGMLATLIFTTKKYGWRTFVETDEGIQELTSRVEDKKPAKNYADMVHMFKTGEEPRSHESIIHCVAVLEALEKSVESGKWENVAH</sequence>
<dbReference type="EMBL" id="RBCJ01000001">
    <property type="protein sequence ID" value="RKN82470.1"/>
    <property type="molecule type" value="Genomic_DNA"/>
</dbReference>
<dbReference type="InterPro" id="IPR050463">
    <property type="entry name" value="Gfo/Idh/MocA_oxidrdct_glycsds"/>
</dbReference>
<comment type="caution">
    <text evidence="2">The sequence shown here is derived from an EMBL/GenBank/DDBJ whole genome shotgun (WGS) entry which is preliminary data.</text>
</comment>
<evidence type="ECO:0000313" key="2">
    <source>
        <dbReference type="EMBL" id="RKN82470.1"/>
    </source>
</evidence>
<dbReference type="InterPro" id="IPR036291">
    <property type="entry name" value="NAD(P)-bd_dom_sf"/>
</dbReference>
<organism evidence="2 3">
    <name type="scientific">Ulvibacterium marinum</name>
    <dbReference type="NCBI Taxonomy" id="2419782"/>
    <lineage>
        <taxon>Bacteria</taxon>
        <taxon>Pseudomonadati</taxon>
        <taxon>Bacteroidota</taxon>
        <taxon>Flavobacteriia</taxon>
        <taxon>Flavobacteriales</taxon>
        <taxon>Flavobacteriaceae</taxon>
        <taxon>Ulvibacterium</taxon>
    </lineage>
</organism>